<comment type="cofactor">
    <cofactor evidence="1">
        <name>a divalent metal cation</name>
        <dbReference type="ChEBI" id="CHEBI:60240"/>
    </cofactor>
</comment>
<dbReference type="PANTHER" id="PTHR22930">
    <property type="match status" value="1"/>
</dbReference>
<dbReference type="GO" id="GO:0004518">
    <property type="term" value="F:nuclease activity"/>
    <property type="evidence" value="ECO:0007669"/>
    <property type="project" value="UniProtKB-KW"/>
</dbReference>
<comment type="caution">
    <text evidence="9">The sequence shown here is derived from an EMBL/GenBank/DDBJ whole genome shotgun (WGS) entry which is preliminary data.</text>
</comment>
<dbReference type="InterPro" id="IPR027806">
    <property type="entry name" value="HARBI1_dom"/>
</dbReference>
<reference evidence="9" key="2">
    <citation type="journal article" date="2024" name="Plant">
        <title>Genomic evolution and insights into agronomic trait innovations of Sesamum species.</title>
        <authorList>
            <person name="Miao H."/>
            <person name="Wang L."/>
            <person name="Qu L."/>
            <person name="Liu H."/>
            <person name="Sun Y."/>
            <person name="Le M."/>
            <person name="Wang Q."/>
            <person name="Wei S."/>
            <person name="Zheng Y."/>
            <person name="Lin W."/>
            <person name="Duan Y."/>
            <person name="Cao H."/>
            <person name="Xiong S."/>
            <person name="Wang X."/>
            <person name="Wei L."/>
            <person name="Li C."/>
            <person name="Ma Q."/>
            <person name="Ju M."/>
            <person name="Zhao R."/>
            <person name="Li G."/>
            <person name="Mu C."/>
            <person name="Tian Q."/>
            <person name="Mei H."/>
            <person name="Zhang T."/>
            <person name="Gao T."/>
            <person name="Zhang H."/>
        </authorList>
    </citation>
    <scope>NUCLEOTIDE SEQUENCE</scope>
    <source>
        <strain evidence="9">K16</strain>
    </source>
</reference>
<dbReference type="EMBL" id="JACGWL010000001">
    <property type="protein sequence ID" value="KAK4409393.1"/>
    <property type="molecule type" value="Genomic_DNA"/>
</dbReference>
<evidence type="ECO:0000256" key="6">
    <source>
        <dbReference type="ARBA" id="ARBA00022801"/>
    </source>
</evidence>
<dbReference type="InterPro" id="IPR045249">
    <property type="entry name" value="HARBI1-like"/>
</dbReference>
<dbReference type="AlphaFoldDB" id="A0AAE1XDF1"/>
<feature type="domain" description="DDE Tnp4" evidence="8">
    <location>
        <begin position="103"/>
        <end position="263"/>
    </location>
</feature>
<keyword evidence="10" id="KW-1185">Reference proteome</keyword>
<keyword evidence="7" id="KW-0539">Nucleus</keyword>
<evidence type="ECO:0000313" key="9">
    <source>
        <dbReference type="EMBL" id="KAK4409393.1"/>
    </source>
</evidence>
<dbReference type="PANTHER" id="PTHR22930:SF281">
    <property type="entry name" value="NUCLEASE"/>
    <property type="match status" value="1"/>
</dbReference>
<evidence type="ECO:0000256" key="5">
    <source>
        <dbReference type="ARBA" id="ARBA00022723"/>
    </source>
</evidence>
<evidence type="ECO:0000313" key="10">
    <source>
        <dbReference type="Proteomes" id="UP001289374"/>
    </source>
</evidence>
<keyword evidence="6" id="KW-0378">Hydrolase</keyword>
<evidence type="ECO:0000256" key="1">
    <source>
        <dbReference type="ARBA" id="ARBA00001968"/>
    </source>
</evidence>
<comment type="similarity">
    <text evidence="3">Belongs to the HARBI1 family.</text>
</comment>
<accession>A0AAE1XDF1</accession>
<keyword evidence="5" id="KW-0479">Metal-binding</keyword>
<evidence type="ECO:0000256" key="4">
    <source>
        <dbReference type="ARBA" id="ARBA00022722"/>
    </source>
</evidence>
<gene>
    <name evidence="9" type="ORF">Sango_0012300</name>
</gene>
<evidence type="ECO:0000259" key="8">
    <source>
        <dbReference type="Pfam" id="PF13359"/>
    </source>
</evidence>
<dbReference type="Proteomes" id="UP001289374">
    <property type="component" value="Unassembled WGS sequence"/>
</dbReference>
<evidence type="ECO:0000256" key="2">
    <source>
        <dbReference type="ARBA" id="ARBA00004123"/>
    </source>
</evidence>
<sequence length="301" mass="34507">MLFDVHCSESYTAKSMLDELEMKYNTEEDRLKKYYVSKFMRYQMVEGTSVAEITLEQMYTSVPINLCLCLIRPSMEGQMNRAERVKIFVAIQMIIVEGCLGALDGTHIEVRVPDSDKGRYRNRKGQISVNVLGVCNMEGKFVYALSGWEDSAADGRILRAIHRPTGLKVPTGNYYLCDNRYSNVEGFLTPYRGIRYHLNEWDRGCGGPQTAHELFNLRHASARNIIERTFGLLKTRWGILRSPSYYNIRVQSDIIIACCLLHNFVHTEMPDDPLELELPDNDENRMDHGVEFVSTIDTNPA</sequence>
<proteinExistence type="inferred from homology"/>
<name>A0AAE1XDF1_9LAMI</name>
<evidence type="ECO:0000256" key="7">
    <source>
        <dbReference type="ARBA" id="ARBA00023242"/>
    </source>
</evidence>
<evidence type="ECO:0000256" key="3">
    <source>
        <dbReference type="ARBA" id="ARBA00006958"/>
    </source>
</evidence>
<reference evidence="9" key="1">
    <citation type="submission" date="2020-06" db="EMBL/GenBank/DDBJ databases">
        <authorList>
            <person name="Li T."/>
            <person name="Hu X."/>
            <person name="Zhang T."/>
            <person name="Song X."/>
            <person name="Zhang H."/>
            <person name="Dai N."/>
            <person name="Sheng W."/>
            <person name="Hou X."/>
            <person name="Wei L."/>
        </authorList>
    </citation>
    <scope>NUCLEOTIDE SEQUENCE</scope>
    <source>
        <strain evidence="9">K16</strain>
        <tissue evidence="9">Leaf</tissue>
    </source>
</reference>
<organism evidence="9 10">
    <name type="scientific">Sesamum angolense</name>
    <dbReference type="NCBI Taxonomy" id="2727404"/>
    <lineage>
        <taxon>Eukaryota</taxon>
        <taxon>Viridiplantae</taxon>
        <taxon>Streptophyta</taxon>
        <taxon>Embryophyta</taxon>
        <taxon>Tracheophyta</taxon>
        <taxon>Spermatophyta</taxon>
        <taxon>Magnoliopsida</taxon>
        <taxon>eudicotyledons</taxon>
        <taxon>Gunneridae</taxon>
        <taxon>Pentapetalae</taxon>
        <taxon>asterids</taxon>
        <taxon>lamiids</taxon>
        <taxon>Lamiales</taxon>
        <taxon>Pedaliaceae</taxon>
        <taxon>Sesamum</taxon>
    </lineage>
</organism>
<dbReference type="GO" id="GO:0046872">
    <property type="term" value="F:metal ion binding"/>
    <property type="evidence" value="ECO:0007669"/>
    <property type="project" value="UniProtKB-KW"/>
</dbReference>
<protein>
    <recommendedName>
        <fullName evidence="8">DDE Tnp4 domain-containing protein</fullName>
    </recommendedName>
</protein>
<comment type="subcellular location">
    <subcellularLocation>
        <location evidence="2">Nucleus</location>
    </subcellularLocation>
</comment>
<keyword evidence="4" id="KW-0540">Nuclease</keyword>
<dbReference type="GO" id="GO:0016787">
    <property type="term" value="F:hydrolase activity"/>
    <property type="evidence" value="ECO:0007669"/>
    <property type="project" value="UniProtKB-KW"/>
</dbReference>
<dbReference type="GO" id="GO:0005634">
    <property type="term" value="C:nucleus"/>
    <property type="evidence" value="ECO:0007669"/>
    <property type="project" value="UniProtKB-SubCell"/>
</dbReference>
<dbReference type="Pfam" id="PF13359">
    <property type="entry name" value="DDE_Tnp_4"/>
    <property type="match status" value="1"/>
</dbReference>